<feature type="non-terminal residue" evidence="1">
    <location>
        <position position="1"/>
    </location>
</feature>
<dbReference type="EMBL" id="JAHRHJ020000006">
    <property type="protein sequence ID" value="KAH9311794.1"/>
    <property type="molecule type" value="Genomic_DNA"/>
</dbReference>
<name>A0AA38L130_TAXCH</name>
<proteinExistence type="predicted"/>
<gene>
    <name evidence="1" type="ORF">KI387_026829</name>
</gene>
<protein>
    <submittedName>
        <fullName evidence="1">Uncharacterized protein</fullName>
    </submittedName>
</protein>
<accession>A0AA38L130</accession>
<dbReference type="Proteomes" id="UP000824469">
    <property type="component" value="Unassembled WGS sequence"/>
</dbReference>
<dbReference type="AlphaFoldDB" id="A0AA38L130"/>
<evidence type="ECO:0000313" key="1">
    <source>
        <dbReference type="EMBL" id="KAH9311794.1"/>
    </source>
</evidence>
<reference evidence="1 2" key="1">
    <citation type="journal article" date="2021" name="Nat. Plants">
        <title>The Taxus genome provides insights into paclitaxel biosynthesis.</title>
        <authorList>
            <person name="Xiong X."/>
            <person name="Gou J."/>
            <person name="Liao Q."/>
            <person name="Li Y."/>
            <person name="Zhou Q."/>
            <person name="Bi G."/>
            <person name="Li C."/>
            <person name="Du R."/>
            <person name="Wang X."/>
            <person name="Sun T."/>
            <person name="Guo L."/>
            <person name="Liang H."/>
            <person name="Lu P."/>
            <person name="Wu Y."/>
            <person name="Zhang Z."/>
            <person name="Ro D.K."/>
            <person name="Shang Y."/>
            <person name="Huang S."/>
            <person name="Yan J."/>
        </authorList>
    </citation>
    <scope>NUCLEOTIDE SEQUENCE [LARGE SCALE GENOMIC DNA]</scope>
    <source>
        <strain evidence="1">Ta-2019</strain>
    </source>
</reference>
<comment type="caution">
    <text evidence="1">The sequence shown here is derived from an EMBL/GenBank/DDBJ whole genome shotgun (WGS) entry which is preliminary data.</text>
</comment>
<feature type="non-terminal residue" evidence="1">
    <location>
        <position position="50"/>
    </location>
</feature>
<sequence length="50" mass="5951">QSASTQKNYMQEQRALHPQQMNFSRQWKAGNGGKYSDEILHFSNFGCWWQ</sequence>
<keyword evidence="2" id="KW-1185">Reference proteome</keyword>
<organism evidence="1 2">
    <name type="scientific">Taxus chinensis</name>
    <name type="common">Chinese yew</name>
    <name type="synonym">Taxus wallichiana var. chinensis</name>
    <dbReference type="NCBI Taxonomy" id="29808"/>
    <lineage>
        <taxon>Eukaryota</taxon>
        <taxon>Viridiplantae</taxon>
        <taxon>Streptophyta</taxon>
        <taxon>Embryophyta</taxon>
        <taxon>Tracheophyta</taxon>
        <taxon>Spermatophyta</taxon>
        <taxon>Pinopsida</taxon>
        <taxon>Pinidae</taxon>
        <taxon>Conifers II</taxon>
        <taxon>Cupressales</taxon>
        <taxon>Taxaceae</taxon>
        <taxon>Taxus</taxon>
    </lineage>
</organism>
<evidence type="ECO:0000313" key="2">
    <source>
        <dbReference type="Proteomes" id="UP000824469"/>
    </source>
</evidence>